<dbReference type="EMBL" id="JAKROA010000009">
    <property type="protein sequence ID" value="KAL5105167.1"/>
    <property type="molecule type" value="Genomic_DNA"/>
</dbReference>
<reference evidence="2 3" key="1">
    <citation type="journal article" date="2022" name="Front. Cell. Infect. Microbiol.">
        <title>The Genomes of Two Strains of Taenia crassiceps the Animal Model for the Study of Human Cysticercosis.</title>
        <authorList>
            <person name="Bobes R.J."/>
            <person name="Estrada K."/>
            <person name="Rios-Valencia D.G."/>
            <person name="Calderon-Gallegos A."/>
            <person name="de la Torre P."/>
            <person name="Carrero J.C."/>
            <person name="Sanchez-Flores A."/>
            <person name="Laclette J.P."/>
        </authorList>
    </citation>
    <scope>NUCLEOTIDE SEQUENCE [LARGE SCALE GENOMIC DNA]</scope>
    <source>
        <strain evidence="2">WFUcys</strain>
    </source>
</reference>
<evidence type="ECO:0000313" key="2">
    <source>
        <dbReference type="EMBL" id="KAL5105167.1"/>
    </source>
</evidence>
<name>A0ABR4Q6G4_9CEST</name>
<feature type="compositionally biased region" description="Basic and acidic residues" evidence="1">
    <location>
        <begin position="201"/>
        <end position="218"/>
    </location>
</feature>
<dbReference type="Proteomes" id="UP001651158">
    <property type="component" value="Unassembled WGS sequence"/>
</dbReference>
<gene>
    <name evidence="2" type="ORF">TcWFU_004149</name>
</gene>
<sequence length="239" mass="26556">MRLPDGLHYTQRSQQWFNEAFTLLKTVLVQLIQLTNVSTDSVTKWRDLTSSDNYNQRRGGSPTAMTLPQGNVTKIGSPQLSTSQRVNSHQGVEKAVGTKLNRALFATPPQSIFIDIIKQGPDCAPSLHSFTTLRQGVQGVLSTCHIGILWDTLEVWVLQIPPHPHHRCSVLETIARNDKAGDLRLRMTKCNLYAVGKARAADGGERERERGEGRDRMFSGELQSSLCPRFATTGNMSKS</sequence>
<organism evidence="2 3">
    <name type="scientific">Taenia crassiceps</name>
    <dbReference type="NCBI Taxonomy" id="6207"/>
    <lineage>
        <taxon>Eukaryota</taxon>
        <taxon>Metazoa</taxon>
        <taxon>Spiralia</taxon>
        <taxon>Lophotrochozoa</taxon>
        <taxon>Platyhelminthes</taxon>
        <taxon>Cestoda</taxon>
        <taxon>Eucestoda</taxon>
        <taxon>Cyclophyllidea</taxon>
        <taxon>Taeniidae</taxon>
        <taxon>Taenia</taxon>
    </lineage>
</organism>
<proteinExistence type="predicted"/>
<protein>
    <submittedName>
        <fullName evidence="2">Uncharacterized protein</fullName>
    </submittedName>
</protein>
<feature type="region of interest" description="Disordered" evidence="1">
    <location>
        <begin position="201"/>
        <end position="221"/>
    </location>
</feature>
<evidence type="ECO:0000313" key="3">
    <source>
        <dbReference type="Proteomes" id="UP001651158"/>
    </source>
</evidence>
<keyword evidence="3" id="KW-1185">Reference proteome</keyword>
<evidence type="ECO:0000256" key="1">
    <source>
        <dbReference type="SAM" id="MobiDB-lite"/>
    </source>
</evidence>
<comment type="caution">
    <text evidence="2">The sequence shown here is derived from an EMBL/GenBank/DDBJ whole genome shotgun (WGS) entry which is preliminary data.</text>
</comment>
<accession>A0ABR4Q6G4</accession>